<dbReference type="EMBL" id="JACCBJ010000001">
    <property type="protein sequence ID" value="NYD75806.1"/>
    <property type="molecule type" value="Genomic_DNA"/>
</dbReference>
<dbReference type="GO" id="GO:0005829">
    <property type="term" value="C:cytosol"/>
    <property type="evidence" value="ECO:0007669"/>
    <property type="project" value="TreeGrafter"/>
</dbReference>
<dbReference type="SUPFAM" id="SSF46785">
    <property type="entry name" value="Winged helix' DNA-binding domain"/>
    <property type="match status" value="1"/>
</dbReference>
<name>A0A852T2D5_9MICO</name>
<feature type="domain" description="HTH asnC-type" evidence="4">
    <location>
        <begin position="2"/>
        <end position="62"/>
    </location>
</feature>
<dbReference type="AlphaFoldDB" id="A0A852T2D5"/>
<sequence length="159" mass="17730">MIDDTDRRLIELLMRDGRRPFTELAVELEVSEATVRGRVSRLQESGILKIVALCNPLTLGHQSIRLMIGVRDHSPRAVAKSLAEMAMVNHVALATGARDIWVEATCRDLDQLVTLLDDVRRLPGVTDIDEFVLLELYKDYSWVGLREKSGQAAGQSFGS</sequence>
<dbReference type="InterPro" id="IPR019888">
    <property type="entry name" value="Tscrpt_reg_AsnC-like"/>
</dbReference>
<dbReference type="SUPFAM" id="SSF54909">
    <property type="entry name" value="Dimeric alpha+beta barrel"/>
    <property type="match status" value="1"/>
</dbReference>
<dbReference type="PRINTS" id="PR00033">
    <property type="entry name" value="HTHASNC"/>
</dbReference>
<proteinExistence type="predicted"/>
<comment type="caution">
    <text evidence="5">The sequence shown here is derived from an EMBL/GenBank/DDBJ whole genome shotgun (WGS) entry which is preliminary data.</text>
</comment>
<gene>
    <name evidence="5" type="ORF">BJ963_003325</name>
</gene>
<keyword evidence="6" id="KW-1185">Reference proteome</keyword>
<protein>
    <submittedName>
        <fullName evidence="5">Lrp/AsnC family transcriptional regulator for asnA, asnC and gidA</fullName>
    </submittedName>
</protein>
<dbReference type="CDD" id="cd00090">
    <property type="entry name" value="HTH_ARSR"/>
    <property type="match status" value="1"/>
</dbReference>
<dbReference type="InterPro" id="IPR036388">
    <property type="entry name" value="WH-like_DNA-bd_sf"/>
</dbReference>
<dbReference type="Pfam" id="PF01037">
    <property type="entry name" value="AsnC_trans_reg"/>
    <property type="match status" value="1"/>
</dbReference>
<dbReference type="PANTHER" id="PTHR30154:SF34">
    <property type="entry name" value="TRANSCRIPTIONAL REGULATOR AZLB"/>
    <property type="match status" value="1"/>
</dbReference>
<evidence type="ECO:0000256" key="2">
    <source>
        <dbReference type="ARBA" id="ARBA00023125"/>
    </source>
</evidence>
<dbReference type="PROSITE" id="PS50956">
    <property type="entry name" value="HTH_ASNC_2"/>
    <property type="match status" value="1"/>
</dbReference>
<evidence type="ECO:0000256" key="1">
    <source>
        <dbReference type="ARBA" id="ARBA00023015"/>
    </source>
</evidence>
<keyword evidence="1" id="KW-0805">Transcription regulation</keyword>
<dbReference type="GO" id="GO:0043200">
    <property type="term" value="P:response to amino acid"/>
    <property type="evidence" value="ECO:0007669"/>
    <property type="project" value="TreeGrafter"/>
</dbReference>
<evidence type="ECO:0000259" key="4">
    <source>
        <dbReference type="PROSITE" id="PS50956"/>
    </source>
</evidence>
<dbReference type="InterPro" id="IPR019887">
    <property type="entry name" value="Tscrpt_reg_AsnC/Lrp_C"/>
</dbReference>
<dbReference type="InterPro" id="IPR011008">
    <property type="entry name" value="Dimeric_a/b-barrel"/>
</dbReference>
<dbReference type="PANTHER" id="PTHR30154">
    <property type="entry name" value="LEUCINE-RESPONSIVE REGULATORY PROTEIN"/>
    <property type="match status" value="1"/>
</dbReference>
<dbReference type="SMART" id="SM00344">
    <property type="entry name" value="HTH_ASNC"/>
    <property type="match status" value="1"/>
</dbReference>
<evidence type="ECO:0000313" key="5">
    <source>
        <dbReference type="EMBL" id="NYD75806.1"/>
    </source>
</evidence>
<evidence type="ECO:0000313" key="6">
    <source>
        <dbReference type="Proteomes" id="UP000589620"/>
    </source>
</evidence>
<dbReference type="InterPro" id="IPR000485">
    <property type="entry name" value="AsnC-type_HTH_dom"/>
</dbReference>
<keyword evidence="3" id="KW-0804">Transcription</keyword>
<dbReference type="Gene3D" id="3.30.70.920">
    <property type="match status" value="1"/>
</dbReference>
<evidence type="ECO:0000256" key="3">
    <source>
        <dbReference type="ARBA" id="ARBA00023163"/>
    </source>
</evidence>
<dbReference type="Proteomes" id="UP000589620">
    <property type="component" value="Unassembled WGS sequence"/>
</dbReference>
<dbReference type="InterPro" id="IPR011991">
    <property type="entry name" value="ArsR-like_HTH"/>
</dbReference>
<keyword evidence="2" id="KW-0238">DNA-binding</keyword>
<dbReference type="Pfam" id="PF13404">
    <property type="entry name" value="HTH_AsnC-type"/>
    <property type="match status" value="1"/>
</dbReference>
<organism evidence="5 6">
    <name type="scientific">Leifsonia soli</name>
    <dbReference type="NCBI Taxonomy" id="582665"/>
    <lineage>
        <taxon>Bacteria</taxon>
        <taxon>Bacillati</taxon>
        <taxon>Actinomycetota</taxon>
        <taxon>Actinomycetes</taxon>
        <taxon>Micrococcales</taxon>
        <taxon>Microbacteriaceae</taxon>
        <taxon>Leifsonia</taxon>
    </lineage>
</organism>
<accession>A0A852T2D5</accession>
<dbReference type="RefSeq" id="WP_179457616.1">
    <property type="nucleotide sequence ID" value="NZ_BAAAPX010000001.1"/>
</dbReference>
<dbReference type="Gene3D" id="1.10.10.10">
    <property type="entry name" value="Winged helix-like DNA-binding domain superfamily/Winged helix DNA-binding domain"/>
    <property type="match status" value="1"/>
</dbReference>
<reference evidence="5 6" key="1">
    <citation type="submission" date="2020-07" db="EMBL/GenBank/DDBJ databases">
        <title>Sequencing the genomes of 1000 actinobacteria strains.</title>
        <authorList>
            <person name="Klenk H.-P."/>
        </authorList>
    </citation>
    <scope>NUCLEOTIDE SEQUENCE [LARGE SCALE GENOMIC DNA]</scope>
    <source>
        <strain evidence="5 6">DSM 23871</strain>
    </source>
</reference>
<dbReference type="GO" id="GO:0043565">
    <property type="term" value="F:sequence-specific DNA binding"/>
    <property type="evidence" value="ECO:0007669"/>
    <property type="project" value="InterPro"/>
</dbReference>
<dbReference type="InterPro" id="IPR036390">
    <property type="entry name" value="WH_DNA-bd_sf"/>
</dbReference>